<evidence type="ECO:0000259" key="10">
    <source>
        <dbReference type="PROSITE" id="PS50929"/>
    </source>
</evidence>
<feature type="domain" description="ABC transmembrane type-1" evidence="10">
    <location>
        <begin position="19"/>
        <end position="324"/>
    </location>
</feature>
<dbReference type="FunFam" id="3.40.50.300:FF:000287">
    <property type="entry name" value="Multidrug ABC transporter ATP-binding protein"/>
    <property type="match status" value="1"/>
</dbReference>
<sequence length="605" mass="65532">MRDFLRVLGLAKRHGAWILLAVTSMVVVAVATVFAFNLARPIYDQVLRSSSSVGTTLELPTSGVVAALDGFADRAEQALQGWVGESRVAILVVVLLTIVVKNLFAFLARFSSARFGLATIRDLRDRLFENLLVQTPAYFHDRSIAALVSRATNDFQLLREALAERLGDVAQDLVTVPVILVYLVSLDLRLTVATVFAAPLLFAPVVHFSRRMRARALQAQERTDEIATVIDESVRGIRAVQIFGMGRFMTDRFRLANQRQYLAGLFARAIQAANAPVMEIVGTFAALAVIAYAASQITAGGMTLGDFSAFILGAYALYNPLKRLNKFNLVLQPAVVAAGRIMEIVDAPAAVCDRPGARAVTEVGGGVRFENVSFAYRPDQWVLRGFELHLPLGSTVALVGGSGAGKSTVVQLIPRFFDVQEGAVSVGGHDVRDLTLASLRAQIGLVTQEHLLFDDTVRSNIVCGREGISDGAVEAAATAADASEFIRGLPAGYDTVIGEGGVKLSGGQRQRLAIARAVIQDPPILILDEATSSLDPESETQIWRALDRFTHHRTILVIAHRLATIRRADLIAVLEDGRVAELGNHDELIAADGQYRRMVEMQELS</sequence>
<feature type="transmembrane region" description="Helical" evidence="8">
    <location>
        <begin position="275"/>
        <end position="294"/>
    </location>
</feature>
<evidence type="ECO:0000256" key="3">
    <source>
        <dbReference type="ARBA" id="ARBA00022692"/>
    </source>
</evidence>
<dbReference type="Gene3D" id="3.40.50.300">
    <property type="entry name" value="P-loop containing nucleotide triphosphate hydrolases"/>
    <property type="match status" value="1"/>
</dbReference>
<dbReference type="Proteomes" id="UP000598633">
    <property type="component" value="Unassembled WGS sequence"/>
</dbReference>
<keyword evidence="5 11" id="KW-0067">ATP-binding</keyword>
<dbReference type="InterPro" id="IPR027417">
    <property type="entry name" value="P-loop_NTPase"/>
</dbReference>
<dbReference type="Gene3D" id="1.20.1560.10">
    <property type="entry name" value="ABC transporter type 1, transmembrane domain"/>
    <property type="match status" value="1"/>
</dbReference>
<evidence type="ECO:0000313" key="12">
    <source>
        <dbReference type="Proteomes" id="UP000598633"/>
    </source>
</evidence>
<feature type="transmembrane region" description="Helical" evidence="8">
    <location>
        <begin position="16"/>
        <end position="39"/>
    </location>
</feature>
<evidence type="ECO:0000259" key="9">
    <source>
        <dbReference type="PROSITE" id="PS50893"/>
    </source>
</evidence>
<dbReference type="PANTHER" id="PTHR43394:SF1">
    <property type="entry name" value="ATP-BINDING CASSETTE SUB-FAMILY B MEMBER 10, MITOCHONDRIAL"/>
    <property type="match status" value="1"/>
</dbReference>
<evidence type="ECO:0000256" key="2">
    <source>
        <dbReference type="ARBA" id="ARBA00022448"/>
    </source>
</evidence>
<dbReference type="Pfam" id="PF00664">
    <property type="entry name" value="ABC_membrane"/>
    <property type="match status" value="1"/>
</dbReference>
<keyword evidence="2" id="KW-0813">Transport</keyword>
<dbReference type="InterPro" id="IPR039421">
    <property type="entry name" value="Type_1_exporter"/>
</dbReference>
<evidence type="ECO:0000256" key="1">
    <source>
        <dbReference type="ARBA" id="ARBA00004651"/>
    </source>
</evidence>
<dbReference type="GO" id="GO:0005886">
    <property type="term" value="C:plasma membrane"/>
    <property type="evidence" value="ECO:0007669"/>
    <property type="project" value="UniProtKB-SubCell"/>
</dbReference>
<comment type="subcellular location">
    <subcellularLocation>
        <location evidence="1">Cell membrane</location>
        <topology evidence="1">Multi-pass membrane protein</topology>
    </subcellularLocation>
</comment>
<dbReference type="EMBL" id="JACXWA010000081">
    <property type="protein sequence ID" value="MBD3870688.1"/>
    <property type="molecule type" value="Genomic_DNA"/>
</dbReference>
<evidence type="ECO:0000256" key="7">
    <source>
        <dbReference type="ARBA" id="ARBA00023136"/>
    </source>
</evidence>
<organism evidence="11 12">
    <name type="scientific">Candidatus Sulfomarinibacter kjeldsenii</name>
    <dbReference type="NCBI Taxonomy" id="2885994"/>
    <lineage>
        <taxon>Bacteria</taxon>
        <taxon>Pseudomonadati</taxon>
        <taxon>Acidobacteriota</taxon>
        <taxon>Thermoanaerobaculia</taxon>
        <taxon>Thermoanaerobaculales</taxon>
        <taxon>Candidatus Sulfomarinibacteraceae</taxon>
        <taxon>Candidatus Sulfomarinibacter</taxon>
    </lineage>
</organism>
<dbReference type="PROSITE" id="PS50929">
    <property type="entry name" value="ABC_TM1F"/>
    <property type="match status" value="1"/>
</dbReference>
<evidence type="ECO:0000256" key="4">
    <source>
        <dbReference type="ARBA" id="ARBA00022741"/>
    </source>
</evidence>
<evidence type="ECO:0000256" key="6">
    <source>
        <dbReference type="ARBA" id="ARBA00022989"/>
    </source>
</evidence>
<dbReference type="PROSITE" id="PS50893">
    <property type="entry name" value="ABC_TRANSPORTER_2"/>
    <property type="match status" value="1"/>
</dbReference>
<dbReference type="PROSITE" id="PS00211">
    <property type="entry name" value="ABC_TRANSPORTER_1"/>
    <property type="match status" value="1"/>
</dbReference>
<dbReference type="Pfam" id="PF00005">
    <property type="entry name" value="ABC_tran"/>
    <property type="match status" value="1"/>
</dbReference>
<accession>A0A8J6Y4D5</accession>
<protein>
    <submittedName>
        <fullName evidence="11">ABC transporter ATP-binding protein</fullName>
    </submittedName>
</protein>
<feature type="transmembrane region" description="Helical" evidence="8">
    <location>
        <begin position="190"/>
        <end position="208"/>
    </location>
</feature>
<keyword evidence="6 8" id="KW-1133">Transmembrane helix</keyword>
<dbReference type="PANTHER" id="PTHR43394">
    <property type="entry name" value="ATP-DEPENDENT PERMEASE MDL1, MITOCHONDRIAL"/>
    <property type="match status" value="1"/>
</dbReference>
<dbReference type="CDD" id="cd18552">
    <property type="entry name" value="ABC_6TM_MsbA_like"/>
    <property type="match status" value="1"/>
</dbReference>
<keyword evidence="7 8" id="KW-0472">Membrane</keyword>
<dbReference type="SMART" id="SM00382">
    <property type="entry name" value="AAA"/>
    <property type="match status" value="1"/>
</dbReference>
<evidence type="ECO:0000256" key="8">
    <source>
        <dbReference type="SAM" id="Phobius"/>
    </source>
</evidence>
<feature type="transmembrane region" description="Helical" evidence="8">
    <location>
        <begin position="88"/>
        <end position="108"/>
    </location>
</feature>
<dbReference type="GO" id="GO:0015421">
    <property type="term" value="F:ABC-type oligopeptide transporter activity"/>
    <property type="evidence" value="ECO:0007669"/>
    <property type="project" value="TreeGrafter"/>
</dbReference>
<name>A0A8J6Y4D5_9BACT</name>
<keyword evidence="4" id="KW-0547">Nucleotide-binding</keyword>
<dbReference type="GO" id="GO:0005524">
    <property type="term" value="F:ATP binding"/>
    <property type="evidence" value="ECO:0007669"/>
    <property type="project" value="UniProtKB-KW"/>
</dbReference>
<dbReference type="InterPro" id="IPR036640">
    <property type="entry name" value="ABC1_TM_sf"/>
</dbReference>
<dbReference type="InterPro" id="IPR017871">
    <property type="entry name" value="ABC_transporter-like_CS"/>
</dbReference>
<comment type="caution">
    <text evidence="11">The sequence shown here is derived from an EMBL/GenBank/DDBJ whole genome shotgun (WGS) entry which is preliminary data.</text>
</comment>
<evidence type="ECO:0000256" key="5">
    <source>
        <dbReference type="ARBA" id="ARBA00022840"/>
    </source>
</evidence>
<gene>
    <name evidence="11" type="ORF">IFJ97_04940</name>
</gene>
<dbReference type="InterPro" id="IPR011527">
    <property type="entry name" value="ABC1_TM_dom"/>
</dbReference>
<dbReference type="InterPro" id="IPR003593">
    <property type="entry name" value="AAA+_ATPase"/>
</dbReference>
<dbReference type="AlphaFoldDB" id="A0A8J6Y4D5"/>
<evidence type="ECO:0000313" key="11">
    <source>
        <dbReference type="EMBL" id="MBD3870688.1"/>
    </source>
</evidence>
<dbReference type="InterPro" id="IPR003439">
    <property type="entry name" value="ABC_transporter-like_ATP-bd"/>
</dbReference>
<keyword evidence="3 8" id="KW-0812">Transmembrane</keyword>
<reference evidence="11 12" key="1">
    <citation type="submission" date="2020-08" db="EMBL/GenBank/DDBJ databases">
        <title>Acidobacteriota in marine sediments use diverse sulfur dissimilation pathways.</title>
        <authorList>
            <person name="Wasmund K."/>
        </authorList>
    </citation>
    <scope>NUCLEOTIDE SEQUENCE [LARGE SCALE GENOMIC DNA]</scope>
    <source>
        <strain evidence="11">MAG AM3-A</strain>
    </source>
</reference>
<feature type="domain" description="ABC transporter" evidence="9">
    <location>
        <begin position="367"/>
        <end position="601"/>
    </location>
</feature>
<dbReference type="GO" id="GO:0016887">
    <property type="term" value="F:ATP hydrolysis activity"/>
    <property type="evidence" value="ECO:0007669"/>
    <property type="project" value="InterPro"/>
</dbReference>
<dbReference type="SUPFAM" id="SSF90123">
    <property type="entry name" value="ABC transporter transmembrane region"/>
    <property type="match status" value="1"/>
</dbReference>
<proteinExistence type="predicted"/>
<dbReference type="SUPFAM" id="SSF52540">
    <property type="entry name" value="P-loop containing nucleoside triphosphate hydrolases"/>
    <property type="match status" value="1"/>
</dbReference>